<sequence>MDHEKVRAMKLRKKMLVCNEEDKSQSSTFIDLGFQR</sequence>
<dbReference type="Proteomes" id="UP000187203">
    <property type="component" value="Unassembled WGS sequence"/>
</dbReference>
<evidence type="ECO:0000313" key="1">
    <source>
        <dbReference type="EMBL" id="OMP11794.1"/>
    </source>
</evidence>
<keyword evidence="2" id="KW-1185">Reference proteome</keyword>
<organism evidence="1 2">
    <name type="scientific">Corchorus olitorius</name>
    <dbReference type="NCBI Taxonomy" id="93759"/>
    <lineage>
        <taxon>Eukaryota</taxon>
        <taxon>Viridiplantae</taxon>
        <taxon>Streptophyta</taxon>
        <taxon>Embryophyta</taxon>
        <taxon>Tracheophyta</taxon>
        <taxon>Spermatophyta</taxon>
        <taxon>Magnoliopsida</taxon>
        <taxon>eudicotyledons</taxon>
        <taxon>Gunneridae</taxon>
        <taxon>Pentapetalae</taxon>
        <taxon>rosids</taxon>
        <taxon>malvids</taxon>
        <taxon>Malvales</taxon>
        <taxon>Malvaceae</taxon>
        <taxon>Grewioideae</taxon>
        <taxon>Apeibeae</taxon>
        <taxon>Corchorus</taxon>
    </lineage>
</organism>
<reference evidence="2" key="1">
    <citation type="submission" date="2013-09" db="EMBL/GenBank/DDBJ databases">
        <title>Corchorus olitorius genome sequencing.</title>
        <authorList>
            <person name="Alam M."/>
            <person name="Haque M.S."/>
            <person name="Islam M.S."/>
            <person name="Emdad E.M."/>
            <person name="Islam M.M."/>
            <person name="Ahmed B."/>
            <person name="Halim A."/>
            <person name="Hossen Q.M.M."/>
            <person name="Hossain M.Z."/>
            <person name="Ahmed R."/>
            <person name="Khan M.M."/>
            <person name="Islam R."/>
            <person name="Rashid M.M."/>
            <person name="Khan S.A."/>
            <person name="Rahman M.S."/>
            <person name="Alam M."/>
            <person name="Yahiya A.S."/>
            <person name="Khan M.S."/>
            <person name="Azam M.S."/>
            <person name="Haque T."/>
            <person name="Lashkar M.Z.H."/>
            <person name="Akhand A.I."/>
            <person name="Morshed G."/>
            <person name="Roy S."/>
            <person name="Uddin K.S."/>
            <person name="Rabeya T."/>
            <person name="Hossain A.S."/>
            <person name="Chowdhury A."/>
            <person name="Snigdha A.R."/>
            <person name="Mortoza M.S."/>
            <person name="Matin S.A."/>
            <person name="Hoque S.M.E."/>
            <person name="Islam M.K."/>
            <person name="Roy D.K."/>
            <person name="Haider R."/>
            <person name="Moosa M.M."/>
            <person name="Elias S.M."/>
            <person name="Hasan A.M."/>
            <person name="Jahan S."/>
            <person name="Shafiuddin M."/>
            <person name="Mahmood N."/>
            <person name="Shommy N.S."/>
        </authorList>
    </citation>
    <scope>NUCLEOTIDE SEQUENCE [LARGE SCALE GENOMIC DNA]</scope>
    <source>
        <strain evidence="2">cv. O-4</strain>
    </source>
</reference>
<dbReference type="AlphaFoldDB" id="A0A1R3KXF9"/>
<proteinExistence type="predicted"/>
<accession>A0A1R3KXF9</accession>
<protein>
    <submittedName>
        <fullName evidence="1">Uncharacterized protein</fullName>
    </submittedName>
</protein>
<evidence type="ECO:0000313" key="2">
    <source>
        <dbReference type="Proteomes" id="UP000187203"/>
    </source>
</evidence>
<dbReference type="EMBL" id="AWUE01010257">
    <property type="protein sequence ID" value="OMP11794.1"/>
    <property type="molecule type" value="Genomic_DNA"/>
</dbReference>
<name>A0A1R3KXF9_9ROSI</name>
<gene>
    <name evidence="1" type="ORF">COLO4_03687</name>
</gene>
<comment type="caution">
    <text evidence="1">The sequence shown here is derived from an EMBL/GenBank/DDBJ whole genome shotgun (WGS) entry which is preliminary data.</text>
</comment>